<dbReference type="RefSeq" id="WP_145365139.1">
    <property type="nucleotide sequence ID" value="NZ_CP036268.1"/>
</dbReference>
<keyword evidence="2 5" id="KW-0812">Transmembrane</keyword>
<feature type="transmembrane region" description="Helical" evidence="5">
    <location>
        <begin position="170"/>
        <end position="193"/>
    </location>
</feature>
<keyword evidence="8" id="KW-1185">Reference proteome</keyword>
<accession>A0A517R5B4</accession>
<comment type="subcellular location">
    <subcellularLocation>
        <location evidence="1">Membrane</location>
        <topology evidence="1">Multi-pass membrane protein</topology>
    </subcellularLocation>
</comment>
<dbReference type="Proteomes" id="UP000317318">
    <property type="component" value="Chromosome"/>
</dbReference>
<dbReference type="OrthoDB" id="9788252at2"/>
<organism evidence="7 8">
    <name type="scientific">Stratiformator vulcanicus</name>
    <dbReference type="NCBI Taxonomy" id="2527980"/>
    <lineage>
        <taxon>Bacteria</taxon>
        <taxon>Pseudomonadati</taxon>
        <taxon>Planctomycetota</taxon>
        <taxon>Planctomycetia</taxon>
        <taxon>Planctomycetales</taxon>
        <taxon>Planctomycetaceae</taxon>
        <taxon>Stratiformator</taxon>
    </lineage>
</organism>
<evidence type="ECO:0000259" key="6">
    <source>
        <dbReference type="PROSITE" id="PS51012"/>
    </source>
</evidence>
<dbReference type="PANTHER" id="PTHR43027">
    <property type="entry name" value="DOXORUBICIN RESISTANCE ABC TRANSPORTER PERMEASE PROTEIN DRRC-RELATED"/>
    <property type="match status" value="1"/>
</dbReference>
<evidence type="ECO:0000256" key="3">
    <source>
        <dbReference type="ARBA" id="ARBA00022989"/>
    </source>
</evidence>
<feature type="transmembrane region" description="Helical" evidence="5">
    <location>
        <begin position="249"/>
        <end position="271"/>
    </location>
</feature>
<name>A0A517R5B4_9PLAN</name>
<dbReference type="EMBL" id="CP036268">
    <property type="protein sequence ID" value="QDT39013.1"/>
    <property type="molecule type" value="Genomic_DNA"/>
</dbReference>
<evidence type="ECO:0000256" key="2">
    <source>
        <dbReference type="ARBA" id="ARBA00022692"/>
    </source>
</evidence>
<evidence type="ECO:0000256" key="1">
    <source>
        <dbReference type="ARBA" id="ARBA00004141"/>
    </source>
</evidence>
<keyword evidence="3 5" id="KW-1133">Transmembrane helix</keyword>
<dbReference type="InterPro" id="IPR047817">
    <property type="entry name" value="ABC2_TM_bact-type"/>
</dbReference>
<dbReference type="InterPro" id="IPR013525">
    <property type="entry name" value="ABC2_TM"/>
</dbReference>
<gene>
    <name evidence="7" type="primary">yadH</name>
    <name evidence="7" type="ORF">Pan189_34140</name>
</gene>
<protein>
    <submittedName>
        <fullName evidence="7">Inner membrane transport permease YadH</fullName>
    </submittedName>
</protein>
<feature type="transmembrane region" description="Helical" evidence="5">
    <location>
        <begin position="214"/>
        <end position="243"/>
    </location>
</feature>
<dbReference type="Pfam" id="PF12698">
    <property type="entry name" value="ABC2_membrane_3"/>
    <property type="match status" value="1"/>
</dbReference>
<dbReference type="GO" id="GO:0016020">
    <property type="term" value="C:membrane"/>
    <property type="evidence" value="ECO:0007669"/>
    <property type="project" value="UniProtKB-SubCell"/>
</dbReference>
<dbReference type="PROSITE" id="PS51012">
    <property type="entry name" value="ABC_TM2"/>
    <property type="match status" value="1"/>
</dbReference>
<dbReference type="GO" id="GO:0140359">
    <property type="term" value="F:ABC-type transporter activity"/>
    <property type="evidence" value="ECO:0007669"/>
    <property type="project" value="InterPro"/>
</dbReference>
<dbReference type="PANTHER" id="PTHR43027:SF2">
    <property type="entry name" value="TRANSPORT PERMEASE PROTEIN"/>
    <property type="match status" value="1"/>
</dbReference>
<evidence type="ECO:0000313" key="7">
    <source>
        <dbReference type="EMBL" id="QDT39013.1"/>
    </source>
</evidence>
<dbReference type="KEGG" id="svp:Pan189_34140"/>
<reference evidence="7 8" key="1">
    <citation type="submission" date="2019-02" db="EMBL/GenBank/DDBJ databases">
        <title>Deep-cultivation of Planctomycetes and their phenomic and genomic characterization uncovers novel biology.</title>
        <authorList>
            <person name="Wiegand S."/>
            <person name="Jogler M."/>
            <person name="Boedeker C."/>
            <person name="Pinto D."/>
            <person name="Vollmers J."/>
            <person name="Rivas-Marin E."/>
            <person name="Kohn T."/>
            <person name="Peeters S.H."/>
            <person name="Heuer A."/>
            <person name="Rast P."/>
            <person name="Oberbeckmann S."/>
            <person name="Bunk B."/>
            <person name="Jeske O."/>
            <person name="Meyerdierks A."/>
            <person name="Storesund J.E."/>
            <person name="Kallscheuer N."/>
            <person name="Luecker S."/>
            <person name="Lage O.M."/>
            <person name="Pohl T."/>
            <person name="Merkel B.J."/>
            <person name="Hornburger P."/>
            <person name="Mueller R.-W."/>
            <person name="Bruemmer F."/>
            <person name="Labrenz M."/>
            <person name="Spormann A.M."/>
            <person name="Op den Camp H."/>
            <person name="Overmann J."/>
            <person name="Amann R."/>
            <person name="Jetten M.S.M."/>
            <person name="Mascher T."/>
            <person name="Medema M.H."/>
            <person name="Devos D.P."/>
            <person name="Kaster A.-K."/>
            <person name="Ovreas L."/>
            <person name="Rohde M."/>
            <person name="Galperin M.Y."/>
            <person name="Jogler C."/>
        </authorList>
    </citation>
    <scope>NUCLEOTIDE SEQUENCE [LARGE SCALE GENOMIC DNA]</scope>
    <source>
        <strain evidence="7 8">Pan189</strain>
    </source>
</reference>
<feature type="transmembrane region" description="Helical" evidence="5">
    <location>
        <begin position="283"/>
        <end position="301"/>
    </location>
</feature>
<dbReference type="AlphaFoldDB" id="A0A517R5B4"/>
<feature type="domain" description="ABC transmembrane type-2" evidence="6">
    <location>
        <begin position="136"/>
        <end position="362"/>
    </location>
</feature>
<feature type="transmembrane region" description="Helical" evidence="5">
    <location>
        <begin position="339"/>
        <end position="359"/>
    </location>
</feature>
<proteinExistence type="predicted"/>
<evidence type="ECO:0000256" key="5">
    <source>
        <dbReference type="SAM" id="Phobius"/>
    </source>
</evidence>
<feature type="transmembrane region" description="Helical" evidence="5">
    <location>
        <begin position="45"/>
        <end position="64"/>
    </location>
</feature>
<keyword evidence="4 5" id="KW-0472">Membrane</keyword>
<evidence type="ECO:0000256" key="4">
    <source>
        <dbReference type="ARBA" id="ARBA00023136"/>
    </source>
</evidence>
<evidence type="ECO:0000313" key="8">
    <source>
        <dbReference type="Proteomes" id="UP000317318"/>
    </source>
</evidence>
<dbReference type="InterPro" id="IPR052902">
    <property type="entry name" value="ABC-2_transporter"/>
</dbReference>
<sequence length="362" mass="40128">MAGSERIQSDDLPSEPARPAKGINFDSLGQLTLCRIREFYREPEIIFWMVIFPILMAGGLGLAFRSQPQDAVQVATTDEAIARKLSDQASVDVELLDSDAANRALATGKVLVVVSPDNDGVSYRFDDTNPEARVARLILDNALQQASGRSDVLATSEDFVREPGSRYIDFLIPGLLGLNIMGGSIWGIGFTIVDTRRRKLLKRLVASPMPRWQYLLSFLISRLVLLVIEVGVVIAFATLVFGVPMRGPIWEFVLLCVLGSFSFSALGILIAARPRTIEAVSGVMNFVMLPMWICSGVFFSPERFPEVVLPLIRLLPLTAVIDALRANMLRGESLLGMEWQLAVMVGWLVLCFPLALWLFRWK</sequence>